<gene>
    <name evidence="1" type="ORF">CFK37_18640</name>
</gene>
<dbReference type="Proteomes" id="UP000198312">
    <property type="component" value="Chromosome"/>
</dbReference>
<dbReference type="AlphaFoldDB" id="A0A220U7C4"/>
<dbReference type="InterPro" id="IPR008983">
    <property type="entry name" value="Tumour_necrosis_fac-like_dom"/>
</dbReference>
<dbReference type="EMBL" id="CP022315">
    <property type="protein sequence ID" value="ASK64028.1"/>
    <property type="molecule type" value="Genomic_DNA"/>
</dbReference>
<keyword evidence="2" id="KW-1185">Reference proteome</keyword>
<dbReference type="SUPFAM" id="SSF49842">
    <property type="entry name" value="TNF-like"/>
    <property type="match status" value="1"/>
</dbReference>
<proteinExistence type="predicted"/>
<sequence length="83" mass="9182">MLTNTITDFRGHIYIYNGNTAVAEDEEFHGSEDSTNAMILSVSSILQLQAGDQINVRVTSNNPTIINPNNPSRTHFEAARFLS</sequence>
<protein>
    <recommendedName>
        <fullName evidence="3">C1q domain-containing protein</fullName>
    </recommendedName>
</protein>
<accession>A0A220U7C4</accession>
<dbReference type="KEGG" id="vil:CFK37_18640"/>
<reference evidence="1 2" key="1">
    <citation type="submission" date="2017-07" db="EMBL/GenBank/DDBJ databases">
        <title>Virgibacillus sp. LM2416.</title>
        <authorList>
            <person name="Tak E.J."/>
            <person name="Bae J.-W."/>
        </authorList>
    </citation>
    <scope>NUCLEOTIDE SEQUENCE [LARGE SCALE GENOMIC DNA]</scope>
    <source>
        <strain evidence="1 2">LM2416</strain>
    </source>
</reference>
<dbReference type="OrthoDB" id="2662674at2"/>
<dbReference type="RefSeq" id="WP_089063286.1">
    <property type="nucleotide sequence ID" value="NZ_CP022315.1"/>
</dbReference>
<evidence type="ECO:0000313" key="2">
    <source>
        <dbReference type="Proteomes" id="UP000198312"/>
    </source>
</evidence>
<dbReference type="Gene3D" id="2.60.120.40">
    <property type="match status" value="1"/>
</dbReference>
<evidence type="ECO:0000313" key="1">
    <source>
        <dbReference type="EMBL" id="ASK64028.1"/>
    </source>
</evidence>
<organism evidence="1 2">
    <name type="scientific">Virgibacillus phasianinus</name>
    <dbReference type="NCBI Taxonomy" id="2017483"/>
    <lineage>
        <taxon>Bacteria</taxon>
        <taxon>Bacillati</taxon>
        <taxon>Bacillota</taxon>
        <taxon>Bacilli</taxon>
        <taxon>Bacillales</taxon>
        <taxon>Bacillaceae</taxon>
        <taxon>Virgibacillus</taxon>
    </lineage>
</organism>
<name>A0A220U7C4_9BACI</name>
<evidence type="ECO:0008006" key="3">
    <source>
        <dbReference type="Google" id="ProtNLM"/>
    </source>
</evidence>